<evidence type="ECO:0000313" key="2">
    <source>
        <dbReference type="EMBL" id="MDP5272711.1"/>
    </source>
</evidence>
<evidence type="ECO:0008006" key="4">
    <source>
        <dbReference type="Google" id="ProtNLM"/>
    </source>
</evidence>
<sequence length="409" mass="47072">MKKRIIILLCTCFLSGCQLVISNESLMKPPGLVNTMASLEQTILSHLSSEAVLMTPLTGEHQNVKTVMDLDRDGTLEAVVFYKENEHAIVKGLLFSEKDGEWTKVQTFLGDGNTLYELEIKDVTNDGVLDVIAGFSFRNDGKDARKGLAVYQYDLEKLNRVFNNTYTHMLIDDLNQDGVDELVTILFDQYDVSGMFVFNYTNNKMVLMDNVLLNTRVNALNVISGYVALDQKAIVIDTFFGNQEGFTDYILFDGTELSYVFDWEPIHPTYKSYMILSEDTNHDGIIEAGVPYIPDNDDKELNLNLLTHRYYQWDGVDDMILINEIYDSIEYGYRFDFPNEWTEGIHIETSDENKEVRFIKNNKLLFDIHVIPASDFKNIEGKFILARKNNLVYYTTFSDSELYKKFRLL</sequence>
<dbReference type="Proteomes" id="UP001231941">
    <property type="component" value="Unassembled WGS sequence"/>
</dbReference>
<protein>
    <recommendedName>
        <fullName evidence="4">VCBS repeat-containing protein</fullName>
    </recommendedName>
</protein>
<evidence type="ECO:0000256" key="1">
    <source>
        <dbReference type="SAM" id="SignalP"/>
    </source>
</evidence>
<evidence type="ECO:0000313" key="3">
    <source>
        <dbReference type="Proteomes" id="UP001231941"/>
    </source>
</evidence>
<feature type="chain" id="PRO_5046077640" description="VCBS repeat-containing protein" evidence="1">
    <location>
        <begin position="23"/>
        <end position="409"/>
    </location>
</feature>
<dbReference type="PROSITE" id="PS51257">
    <property type="entry name" value="PROKAR_LIPOPROTEIN"/>
    <property type="match status" value="1"/>
</dbReference>
<accession>A0ABT9ITN2</accession>
<dbReference type="SUPFAM" id="SSF69318">
    <property type="entry name" value="Integrin alpha N-terminal domain"/>
    <property type="match status" value="1"/>
</dbReference>
<feature type="signal peptide" evidence="1">
    <location>
        <begin position="1"/>
        <end position="22"/>
    </location>
</feature>
<proteinExistence type="predicted"/>
<reference evidence="2 3" key="1">
    <citation type="submission" date="2023-08" db="EMBL/GenBank/DDBJ databases">
        <authorList>
            <person name="Park J.-S."/>
        </authorList>
    </citation>
    <scope>NUCLEOTIDE SEQUENCE [LARGE SCALE GENOMIC DNA]</scope>
    <source>
        <strain evidence="2 3">2205SS18-9</strain>
    </source>
</reference>
<gene>
    <name evidence="2" type="ORF">Q5Y73_01190</name>
</gene>
<keyword evidence="3" id="KW-1185">Reference proteome</keyword>
<organism evidence="2 3">
    <name type="scientific">Chengkuizengella axinellae</name>
    <dbReference type="NCBI Taxonomy" id="3064388"/>
    <lineage>
        <taxon>Bacteria</taxon>
        <taxon>Bacillati</taxon>
        <taxon>Bacillota</taxon>
        <taxon>Bacilli</taxon>
        <taxon>Bacillales</taxon>
        <taxon>Paenibacillaceae</taxon>
        <taxon>Chengkuizengella</taxon>
    </lineage>
</organism>
<name>A0ABT9ITN2_9BACL</name>
<keyword evidence="1" id="KW-0732">Signal</keyword>
<dbReference type="EMBL" id="JAVAMP010000001">
    <property type="protein sequence ID" value="MDP5272711.1"/>
    <property type="molecule type" value="Genomic_DNA"/>
</dbReference>
<dbReference type="InterPro" id="IPR028994">
    <property type="entry name" value="Integrin_alpha_N"/>
</dbReference>
<dbReference type="RefSeq" id="WP_305990021.1">
    <property type="nucleotide sequence ID" value="NZ_JAVAMP010000001.1"/>
</dbReference>
<comment type="caution">
    <text evidence="2">The sequence shown here is derived from an EMBL/GenBank/DDBJ whole genome shotgun (WGS) entry which is preliminary data.</text>
</comment>